<dbReference type="PANTHER" id="PTHR35037">
    <property type="entry name" value="C-TERMINAL REGION OF AIDA-LIKE PROTEIN"/>
    <property type="match status" value="1"/>
</dbReference>
<dbReference type="InterPro" id="IPR012332">
    <property type="entry name" value="Autotransporter_pectin_lyase_C"/>
</dbReference>
<dbReference type="CDD" id="cd01344">
    <property type="entry name" value="PL2_Passenger_AT"/>
    <property type="match status" value="1"/>
</dbReference>
<dbReference type="SUPFAM" id="SSF103515">
    <property type="entry name" value="Autotransporter"/>
    <property type="match status" value="1"/>
</dbReference>
<dbReference type="InterPro" id="IPR013425">
    <property type="entry name" value="Autotrns_rpt"/>
</dbReference>
<dbReference type="InterPro" id="IPR006315">
    <property type="entry name" value="OM_autotransptr_brl_dom"/>
</dbReference>
<gene>
    <name evidence="3" type="ORF">RFM23_00675</name>
</gene>
<dbReference type="InterPro" id="IPR043990">
    <property type="entry name" value="AC_1"/>
</dbReference>
<keyword evidence="4" id="KW-1185">Reference proteome</keyword>
<sequence length="1164" mass="115934">MVSNEAQLIAAINSANADGDPSSSIVMTQSFNIQAPHTLPIPTKSLSVDTQGFTLSGTSAPGLGGTVRFSGGTFASGTLTLSGTLTGANQGGGMPAGVGLVVDSGISTWGSPTGQVVNNGSITAGSATVSGANGSIGVTLLNVVTFVNNGTVTGGSGINGAVVGNNGAGVSANNTGATIINNASGIIQGGNSQGGYAGAGVWVVGSAAKPATVVNHGTIRGGSDLTGVGTGNYAIRSRGTNISITNYGTLEGGNGVAAIGPDGGFPFPVTVVNSGTIRAGTGSTTAIQFANNVASNSTLELQAGSQIIGNVIAGILSTSDTLRLGGDGFAILDGAIGATGQYRNFDILQKTGTGTWALTVDNTAIQDWTISQGTLQIGNGGTTGSILGNVTNNGTLAFDRSDAYTYAGTISGSGGVSQIGTGTTVLSGANSYSGGTTMSNGVLSVAADTNLGDAAGGLTFNGGVLQVTGQSYTGTNRAITWGPLGGGFDIVDAGNHFAVSQAIIGGGPLSKLGAGTLILTGDNNYGGTTISAGTLQLGNGGTTGSITGNVTNNGILTFDRSNDMNHAGAISGSGAVIQQGAGSTTLTGANTYSGGTTISAGTLIGQASSFGTGNILDDAALVFDQSTNASFAAAIDGTGTLTKRGLGNLNLTGTNTLSGATTIEAGTLSVNGSLADSAVTILSGGTLGGNGTVGNTTLQADGVIAPGNSIGQLTIQGNFVGAGGTVEIEAILDGDASSTDKLIITGDTSGTANVKVIGLGGAGAQTVEGIKIIDVGGVSAGTFNLQGDYVFQGDQAVVAGAYAYRLYQNGISTPADGDWYLRSALINPVDPGGPTSPLYSPAVPVYEAYAGVLQSFTQLGTLQQRIGNRSWTVADQSATGGANQGGSPIWGRMEASHSEFEPGTSTTGTDYDADLWRLQAGLDVLLSETASGTLIGGVTVHYGTVRSNVSSAFGVGSIDTTGYGFGGTLTWYGKNGLYIDTQAELSWFDSDLSSATLGTKLADGNNGFGYGLGIETGRKVALHGNWSLTPQAQLSYASVDFDNFTDPYGALVSNDGSDSLVGRLGLSADYESEWKGQTGQSSRSHVYGIANLYYDFLDGSDVDVSGTRLVSQTRPLWGGLGLGGSLSWADDRYSVHGELLARTSLEDFGDSDAFGGTVGFKMRW</sequence>
<dbReference type="Pfam" id="PF12951">
    <property type="entry name" value="PATR"/>
    <property type="match status" value="5"/>
</dbReference>
<dbReference type="Proteomes" id="UP001276564">
    <property type="component" value="Unassembled WGS sequence"/>
</dbReference>
<dbReference type="Gene3D" id="2.40.128.130">
    <property type="entry name" value="Autotransporter beta-domain"/>
    <property type="match status" value="1"/>
</dbReference>
<feature type="domain" description="Autotransporter" evidence="2">
    <location>
        <begin position="882"/>
        <end position="1164"/>
    </location>
</feature>
<dbReference type="RefSeq" id="WP_189524268.1">
    <property type="nucleotide sequence ID" value="NZ_JAVIIP010000001.1"/>
</dbReference>
<evidence type="ECO:0000259" key="2">
    <source>
        <dbReference type="PROSITE" id="PS51208"/>
    </source>
</evidence>
<dbReference type="PANTHER" id="PTHR35037:SF3">
    <property type="entry name" value="C-TERMINAL REGION OF AIDA-LIKE PROTEIN"/>
    <property type="match status" value="1"/>
</dbReference>
<comment type="caution">
    <text evidence="3">The sequence shown here is derived from an EMBL/GenBank/DDBJ whole genome shotgun (WGS) entry which is preliminary data.</text>
</comment>
<organism evidence="3 4">
    <name type="scientific">Mesorhizobium abyssinicae</name>
    <dbReference type="NCBI Taxonomy" id="1209958"/>
    <lineage>
        <taxon>Bacteria</taxon>
        <taxon>Pseudomonadati</taxon>
        <taxon>Pseudomonadota</taxon>
        <taxon>Alphaproteobacteria</taxon>
        <taxon>Hyphomicrobiales</taxon>
        <taxon>Phyllobacteriaceae</taxon>
        <taxon>Mesorhizobium</taxon>
    </lineage>
</organism>
<dbReference type="NCBIfam" id="TIGR01414">
    <property type="entry name" value="autotrans_barl"/>
    <property type="match status" value="1"/>
</dbReference>
<dbReference type="NCBIfam" id="TIGR02601">
    <property type="entry name" value="autotrns_rpt"/>
    <property type="match status" value="4"/>
</dbReference>
<dbReference type="PROSITE" id="PS51208">
    <property type="entry name" value="AUTOTRANSPORTER"/>
    <property type="match status" value="1"/>
</dbReference>
<evidence type="ECO:0000256" key="1">
    <source>
        <dbReference type="ARBA" id="ARBA00022729"/>
    </source>
</evidence>
<dbReference type="InterPro" id="IPR036709">
    <property type="entry name" value="Autotransporte_beta_dom_sf"/>
</dbReference>
<proteinExistence type="predicted"/>
<dbReference type="InterPro" id="IPR051551">
    <property type="entry name" value="Autotransporter_adhesion"/>
</dbReference>
<dbReference type="SMART" id="SM00869">
    <property type="entry name" value="Autotransporter"/>
    <property type="match status" value="1"/>
</dbReference>
<dbReference type="Pfam" id="PF18883">
    <property type="entry name" value="AC_1"/>
    <property type="match status" value="1"/>
</dbReference>
<evidence type="ECO:0000313" key="4">
    <source>
        <dbReference type="Proteomes" id="UP001276564"/>
    </source>
</evidence>
<dbReference type="SUPFAM" id="SSF51126">
    <property type="entry name" value="Pectin lyase-like"/>
    <property type="match status" value="2"/>
</dbReference>
<dbReference type="InterPro" id="IPR011050">
    <property type="entry name" value="Pectin_lyase_fold/virulence"/>
</dbReference>
<protein>
    <submittedName>
        <fullName evidence="3">Autotransporter outer membrane beta-barrel domain-containing protein</fullName>
    </submittedName>
</protein>
<reference evidence="3 4" key="1">
    <citation type="submission" date="2023-08" db="EMBL/GenBank/DDBJ databases">
        <title>Implementing the SeqCode for naming new Mesorhizobium species isolated from Vachellia karroo root nodules.</title>
        <authorList>
            <person name="Van Lill M."/>
        </authorList>
    </citation>
    <scope>NUCLEOTIDE SEQUENCE [LARGE SCALE GENOMIC DNA]</scope>
    <source>
        <strain evidence="3 4">VK4B</strain>
    </source>
</reference>
<evidence type="ECO:0000313" key="3">
    <source>
        <dbReference type="EMBL" id="MDX8536129.1"/>
    </source>
</evidence>
<keyword evidence="1" id="KW-0732">Signal</keyword>
<dbReference type="Gene3D" id="2.160.20.20">
    <property type="match status" value="1"/>
</dbReference>
<name>A0ABU5AFT7_9HYPH</name>
<dbReference type="Pfam" id="PF03797">
    <property type="entry name" value="Autotransporter"/>
    <property type="match status" value="1"/>
</dbReference>
<dbReference type="EMBL" id="JAVIIP010000001">
    <property type="protein sequence ID" value="MDX8536129.1"/>
    <property type="molecule type" value="Genomic_DNA"/>
</dbReference>
<dbReference type="InterPro" id="IPR005546">
    <property type="entry name" value="Autotransporte_beta"/>
</dbReference>
<accession>A0ABU5AFT7</accession>